<organism evidence="2 3">
    <name type="scientific">Leptospirillum ferriphilum</name>
    <dbReference type="NCBI Taxonomy" id="178606"/>
    <lineage>
        <taxon>Bacteria</taxon>
        <taxon>Pseudomonadati</taxon>
        <taxon>Nitrospirota</taxon>
        <taxon>Nitrospiria</taxon>
        <taxon>Nitrospirales</taxon>
        <taxon>Nitrospiraceae</taxon>
        <taxon>Leptospirillum</taxon>
    </lineage>
</organism>
<feature type="region of interest" description="Disordered" evidence="1">
    <location>
        <begin position="1"/>
        <end position="33"/>
    </location>
</feature>
<evidence type="ECO:0000313" key="2">
    <source>
        <dbReference type="EMBL" id="KGA92816.1"/>
    </source>
</evidence>
<dbReference type="EMBL" id="JPGK01000011">
    <property type="protein sequence ID" value="KGA92816.1"/>
    <property type="molecule type" value="Genomic_DNA"/>
</dbReference>
<proteinExistence type="predicted"/>
<accession>A0A094YHY6</accession>
<reference evidence="2 3" key="1">
    <citation type="submission" date="2014-06" db="EMBL/GenBank/DDBJ databases">
        <title>Draft genome sequence of iron oxidizing acidophile Leptospirillum ferriphilum DSM14647.</title>
        <authorList>
            <person name="Cardenas J.P."/>
            <person name="Lazcano M."/>
            <person name="Ossandon F.J."/>
            <person name="Corbett M."/>
            <person name="Holmes D.S."/>
            <person name="Watkin E."/>
        </authorList>
    </citation>
    <scope>NUCLEOTIDE SEQUENCE [LARGE SCALE GENOMIC DNA]</scope>
    <source>
        <strain evidence="2 3">DSM 14647</strain>
    </source>
</reference>
<protein>
    <submittedName>
        <fullName evidence="2">Uncharacterized protein</fullName>
    </submittedName>
</protein>
<sequence length="241" mass="27338">MFFQHVRRKGSVHKKERHPTHSETGAQGSSRISRLEEQAGEGILRLTGRVMTRYRNIFLPDPVMTLMEWFQKQFDGLSQSSDRRFSISTSTRFLANSASVSWQTQKQESTLLTAPAQMVRPVRVEIIFQVKPTIGSVDRPERYSYSVTFPKRTASICCRARGTRIFSGSVPDSAIFASSFVVPLSEELRYIARCTVMDETNNAEMAFPAFGVDVRFLNGNKRTNIWSIGSEFSDRTVEHPA</sequence>
<evidence type="ECO:0000313" key="3">
    <source>
        <dbReference type="Proteomes" id="UP000029452"/>
    </source>
</evidence>
<dbReference type="AlphaFoldDB" id="A0A094YHY6"/>
<name>A0A094YHY6_9BACT</name>
<gene>
    <name evidence="2" type="ORF">LptCag_1650</name>
</gene>
<feature type="compositionally biased region" description="Polar residues" evidence="1">
    <location>
        <begin position="22"/>
        <end position="32"/>
    </location>
</feature>
<dbReference type="Proteomes" id="UP000029452">
    <property type="component" value="Unassembled WGS sequence"/>
</dbReference>
<evidence type="ECO:0000256" key="1">
    <source>
        <dbReference type="SAM" id="MobiDB-lite"/>
    </source>
</evidence>
<feature type="compositionally biased region" description="Basic residues" evidence="1">
    <location>
        <begin position="1"/>
        <end position="18"/>
    </location>
</feature>
<comment type="caution">
    <text evidence="2">The sequence shown here is derived from an EMBL/GenBank/DDBJ whole genome shotgun (WGS) entry which is preliminary data.</text>
</comment>